<dbReference type="Proteomes" id="UP000177043">
    <property type="component" value="Unassembled WGS sequence"/>
</dbReference>
<keyword evidence="3" id="KW-0732">Signal</keyword>
<accession>A0A1G2QEN5</accession>
<dbReference type="SUPFAM" id="SSF53850">
    <property type="entry name" value="Periplasmic binding protein-like II"/>
    <property type="match status" value="1"/>
</dbReference>
<sequence length="581" mass="64766">MSISTDLSSVARSLSRRKKLAILALATVGTASLLVVLWQLNNSILIGVPENGGVLREGVIGAPRFINPLLAISDTDRDLTAVIYSGLIRKGKDGKYVPDLAEHFEVSADGKTYTFYLRQNLTWHDSEPITAADVVFTINRAVDPAVKSPRASNWEGITVTAKSDRVVTFTLPQAYSAFISHATIGILPAHIWKNIPAETLAFSELNTRPIGSGPYFVANVKNTNDGLPVYYSLLAFNNFALGRPHIKEIDFYFYPNEEELVKAKEKKVIDNLSGITPATAKKLGRFGTRVEKMPLPRVFGIFWNQNEAKIFTQTEVRQALDQSLDRQYIVTNILDGFATAIDGPLPPASLGYETKNLQVEPIGLRIKKLKTTLAAAGWQKGADSILQKKVGKETWRLEFTITTADTVELKAIATLAKNTWEKLGAKVNIKVQDVSDLQQTSIRPRKYDALLFGMSTAVDSDLYSFWHSRERTDPGLNVALYANPTADKLLEKIKTEKDPTFLAGYIKKLSTEIINDRPAVFIYSPDFVYIVSTDIRHLELPFITIPSDRLTYIYDWYLATDKIWPIFVKQAEVASTTIKVN</sequence>
<evidence type="ECO:0000259" key="5">
    <source>
        <dbReference type="Pfam" id="PF00496"/>
    </source>
</evidence>
<keyword evidence="4" id="KW-0812">Transmembrane</keyword>
<dbReference type="PIRSF" id="PIRSF002741">
    <property type="entry name" value="MppA"/>
    <property type="match status" value="1"/>
</dbReference>
<organism evidence="6 7">
    <name type="scientific">Candidatus Vogelbacteria bacterium RIFOXYD1_FULL_44_32</name>
    <dbReference type="NCBI Taxonomy" id="1802438"/>
    <lineage>
        <taxon>Bacteria</taxon>
        <taxon>Candidatus Vogeliibacteriota</taxon>
    </lineage>
</organism>
<evidence type="ECO:0000256" key="3">
    <source>
        <dbReference type="ARBA" id="ARBA00022729"/>
    </source>
</evidence>
<keyword evidence="4" id="KW-0472">Membrane</keyword>
<reference evidence="6 7" key="1">
    <citation type="journal article" date="2016" name="Nat. Commun.">
        <title>Thousands of microbial genomes shed light on interconnected biogeochemical processes in an aquifer system.</title>
        <authorList>
            <person name="Anantharaman K."/>
            <person name="Brown C.T."/>
            <person name="Hug L.A."/>
            <person name="Sharon I."/>
            <person name="Castelle C.J."/>
            <person name="Probst A.J."/>
            <person name="Thomas B.C."/>
            <person name="Singh A."/>
            <person name="Wilkins M.J."/>
            <person name="Karaoz U."/>
            <person name="Brodie E.L."/>
            <person name="Williams K.H."/>
            <person name="Hubbard S.S."/>
            <person name="Banfield J.F."/>
        </authorList>
    </citation>
    <scope>NUCLEOTIDE SEQUENCE [LARGE SCALE GENOMIC DNA]</scope>
</reference>
<evidence type="ECO:0000313" key="7">
    <source>
        <dbReference type="Proteomes" id="UP000177043"/>
    </source>
</evidence>
<evidence type="ECO:0000256" key="2">
    <source>
        <dbReference type="ARBA" id="ARBA00022448"/>
    </source>
</evidence>
<name>A0A1G2QEN5_9BACT</name>
<dbReference type="GO" id="GO:0042597">
    <property type="term" value="C:periplasmic space"/>
    <property type="evidence" value="ECO:0007669"/>
    <property type="project" value="UniProtKB-ARBA"/>
</dbReference>
<gene>
    <name evidence="6" type="ORF">A2571_01645</name>
</gene>
<dbReference type="AlphaFoldDB" id="A0A1G2QEN5"/>
<dbReference type="STRING" id="1802438.A2571_01645"/>
<evidence type="ECO:0000256" key="1">
    <source>
        <dbReference type="ARBA" id="ARBA00005695"/>
    </source>
</evidence>
<dbReference type="Gene3D" id="3.40.190.10">
    <property type="entry name" value="Periplasmic binding protein-like II"/>
    <property type="match status" value="1"/>
</dbReference>
<dbReference type="PANTHER" id="PTHR30290:SF9">
    <property type="entry name" value="OLIGOPEPTIDE-BINDING PROTEIN APPA"/>
    <property type="match status" value="1"/>
</dbReference>
<keyword evidence="2" id="KW-0813">Transport</keyword>
<feature type="domain" description="Solute-binding protein family 5" evidence="5">
    <location>
        <begin position="95"/>
        <end position="468"/>
    </location>
</feature>
<dbReference type="PANTHER" id="PTHR30290">
    <property type="entry name" value="PERIPLASMIC BINDING COMPONENT OF ABC TRANSPORTER"/>
    <property type="match status" value="1"/>
</dbReference>
<comment type="similarity">
    <text evidence="1">Belongs to the bacterial solute-binding protein 5 family.</text>
</comment>
<comment type="caution">
    <text evidence="6">The sequence shown here is derived from an EMBL/GenBank/DDBJ whole genome shotgun (WGS) entry which is preliminary data.</text>
</comment>
<dbReference type="GO" id="GO:0015833">
    <property type="term" value="P:peptide transport"/>
    <property type="evidence" value="ECO:0007669"/>
    <property type="project" value="TreeGrafter"/>
</dbReference>
<dbReference type="Gene3D" id="3.10.105.10">
    <property type="entry name" value="Dipeptide-binding Protein, Domain 3"/>
    <property type="match status" value="1"/>
</dbReference>
<protein>
    <recommendedName>
        <fullName evidence="5">Solute-binding protein family 5 domain-containing protein</fullName>
    </recommendedName>
</protein>
<dbReference type="Pfam" id="PF00496">
    <property type="entry name" value="SBP_bac_5"/>
    <property type="match status" value="1"/>
</dbReference>
<dbReference type="Gene3D" id="3.90.76.10">
    <property type="entry name" value="Dipeptide-binding Protein, Domain 1"/>
    <property type="match status" value="1"/>
</dbReference>
<feature type="transmembrane region" description="Helical" evidence="4">
    <location>
        <begin position="20"/>
        <end position="40"/>
    </location>
</feature>
<dbReference type="GO" id="GO:1904680">
    <property type="term" value="F:peptide transmembrane transporter activity"/>
    <property type="evidence" value="ECO:0007669"/>
    <property type="project" value="TreeGrafter"/>
</dbReference>
<dbReference type="InterPro" id="IPR000914">
    <property type="entry name" value="SBP_5_dom"/>
</dbReference>
<dbReference type="InterPro" id="IPR030678">
    <property type="entry name" value="Peptide/Ni-bd"/>
</dbReference>
<dbReference type="EMBL" id="MHTJ01000003">
    <property type="protein sequence ID" value="OHA58462.1"/>
    <property type="molecule type" value="Genomic_DNA"/>
</dbReference>
<keyword evidence="4" id="KW-1133">Transmembrane helix</keyword>
<evidence type="ECO:0000256" key="4">
    <source>
        <dbReference type="SAM" id="Phobius"/>
    </source>
</evidence>
<evidence type="ECO:0000313" key="6">
    <source>
        <dbReference type="EMBL" id="OHA58462.1"/>
    </source>
</evidence>
<proteinExistence type="inferred from homology"/>
<dbReference type="InterPro" id="IPR039424">
    <property type="entry name" value="SBP_5"/>
</dbReference>
<dbReference type="GO" id="GO:0043190">
    <property type="term" value="C:ATP-binding cassette (ABC) transporter complex"/>
    <property type="evidence" value="ECO:0007669"/>
    <property type="project" value="InterPro"/>
</dbReference>